<dbReference type="InterPro" id="IPR036249">
    <property type="entry name" value="Thioredoxin-like_sf"/>
</dbReference>
<accession>A0ABP9N6K2</accession>
<dbReference type="NCBIfam" id="TIGR01617">
    <property type="entry name" value="arsC_related"/>
    <property type="match status" value="1"/>
</dbReference>
<dbReference type="Pfam" id="PF03960">
    <property type="entry name" value="ArsC"/>
    <property type="match status" value="1"/>
</dbReference>
<protein>
    <submittedName>
        <fullName evidence="3">ArsC family reductase</fullName>
    </submittedName>
</protein>
<dbReference type="RefSeq" id="WP_345489962.1">
    <property type="nucleotide sequence ID" value="NZ_BAABHY010000001.1"/>
</dbReference>
<dbReference type="PANTHER" id="PTHR30041:SF8">
    <property type="entry name" value="PROTEIN YFFB"/>
    <property type="match status" value="1"/>
</dbReference>
<dbReference type="CDD" id="cd03035">
    <property type="entry name" value="ArsC_Yffb"/>
    <property type="match status" value="1"/>
</dbReference>
<dbReference type="Proteomes" id="UP001500171">
    <property type="component" value="Unassembled WGS sequence"/>
</dbReference>
<sequence>MITIYGIKNCDTMKKAFNWLDEQHIDYHFHNYKTDGLNAEQLQTLLDLLGWQTLLNTKGTTWRKLDEASRNSVVDETTAKAVMLENTSIIKRPILVHGQNAIAGFSAERYQQFFEN</sequence>
<organism evidence="3 4">
    <name type="scientific">Orbus sasakiae</name>
    <dbReference type="NCBI Taxonomy" id="1078475"/>
    <lineage>
        <taxon>Bacteria</taxon>
        <taxon>Pseudomonadati</taxon>
        <taxon>Pseudomonadota</taxon>
        <taxon>Gammaproteobacteria</taxon>
        <taxon>Orbales</taxon>
        <taxon>Orbaceae</taxon>
        <taxon>Orbus</taxon>
    </lineage>
</organism>
<dbReference type="Gene3D" id="3.40.30.10">
    <property type="entry name" value="Glutaredoxin"/>
    <property type="match status" value="1"/>
</dbReference>
<keyword evidence="4" id="KW-1185">Reference proteome</keyword>
<evidence type="ECO:0000256" key="2">
    <source>
        <dbReference type="PROSITE-ProRule" id="PRU01282"/>
    </source>
</evidence>
<dbReference type="NCBIfam" id="NF008107">
    <property type="entry name" value="PRK10853.1"/>
    <property type="match status" value="1"/>
</dbReference>
<proteinExistence type="inferred from homology"/>
<name>A0ABP9N6K2_9GAMM</name>
<reference evidence="4" key="1">
    <citation type="journal article" date="2019" name="Int. J. Syst. Evol. Microbiol.">
        <title>The Global Catalogue of Microorganisms (GCM) 10K type strain sequencing project: providing services to taxonomists for standard genome sequencing and annotation.</title>
        <authorList>
            <consortium name="The Broad Institute Genomics Platform"/>
            <consortium name="The Broad Institute Genome Sequencing Center for Infectious Disease"/>
            <person name="Wu L."/>
            <person name="Ma J."/>
        </authorList>
    </citation>
    <scope>NUCLEOTIDE SEQUENCE [LARGE SCALE GENOMIC DNA]</scope>
    <source>
        <strain evidence="4">JCM 18050</strain>
    </source>
</reference>
<evidence type="ECO:0000256" key="1">
    <source>
        <dbReference type="ARBA" id="ARBA00007198"/>
    </source>
</evidence>
<dbReference type="PANTHER" id="PTHR30041">
    <property type="entry name" value="ARSENATE REDUCTASE"/>
    <property type="match status" value="1"/>
</dbReference>
<comment type="caution">
    <text evidence="3">The sequence shown here is derived from an EMBL/GenBank/DDBJ whole genome shotgun (WGS) entry which is preliminary data.</text>
</comment>
<dbReference type="InterPro" id="IPR006504">
    <property type="entry name" value="Tscrpt_reg_Spx/MgsR"/>
</dbReference>
<dbReference type="EMBL" id="BAABHY010000001">
    <property type="protein sequence ID" value="GAA5109337.1"/>
    <property type="molecule type" value="Genomic_DNA"/>
</dbReference>
<comment type="similarity">
    <text evidence="1 2">Belongs to the ArsC family.</text>
</comment>
<dbReference type="InterPro" id="IPR006660">
    <property type="entry name" value="Arsenate_reductase-like"/>
</dbReference>
<gene>
    <name evidence="3" type="ORF">GCM10023211_12530</name>
</gene>
<dbReference type="PROSITE" id="PS51353">
    <property type="entry name" value="ARSC"/>
    <property type="match status" value="1"/>
</dbReference>
<evidence type="ECO:0000313" key="4">
    <source>
        <dbReference type="Proteomes" id="UP001500171"/>
    </source>
</evidence>
<dbReference type="SUPFAM" id="SSF52833">
    <property type="entry name" value="Thioredoxin-like"/>
    <property type="match status" value="1"/>
</dbReference>
<evidence type="ECO:0000313" key="3">
    <source>
        <dbReference type="EMBL" id="GAA5109337.1"/>
    </source>
</evidence>